<dbReference type="EMBL" id="CP092362">
    <property type="protein sequence ID" value="ULN42382.1"/>
    <property type="molecule type" value="Genomic_DNA"/>
</dbReference>
<name>A0ABY3TLQ0_9MYCO</name>
<keyword evidence="3" id="KW-1185">Reference proteome</keyword>
<dbReference type="RefSeq" id="WP_240178808.1">
    <property type="nucleotide sequence ID" value="NZ_CP092362.2"/>
</dbReference>
<evidence type="ECO:0000313" key="3">
    <source>
        <dbReference type="Proteomes" id="UP001055337"/>
    </source>
</evidence>
<feature type="compositionally biased region" description="Basic residues" evidence="1">
    <location>
        <begin position="393"/>
        <end position="403"/>
    </location>
</feature>
<reference evidence="2" key="1">
    <citation type="submission" date="2022-08" db="EMBL/GenBank/DDBJ databases">
        <title>Whole genome sequencing of non-tuberculosis mycobacteria type-strains.</title>
        <authorList>
            <person name="Igarashi Y."/>
            <person name="Osugi A."/>
            <person name="Mitarai S."/>
        </authorList>
    </citation>
    <scope>NUCLEOTIDE SEQUENCE</scope>
    <source>
        <strain evidence="2">JCM 16369</strain>
    </source>
</reference>
<protein>
    <recommendedName>
        <fullName evidence="4">PE-PGRS family protein</fullName>
    </recommendedName>
</protein>
<feature type="region of interest" description="Disordered" evidence="1">
    <location>
        <begin position="294"/>
        <end position="403"/>
    </location>
</feature>
<evidence type="ECO:0000256" key="1">
    <source>
        <dbReference type="SAM" id="MobiDB-lite"/>
    </source>
</evidence>
<evidence type="ECO:0008006" key="4">
    <source>
        <dbReference type="Google" id="ProtNLM"/>
    </source>
</evidence>
<sequence>MHIAVRSSVATGVALVGAGALALSPLQPVASPLSNVGVPAAFSTAGVELTASFDPVTPWVEVFTAAASNVTAIGEDWLANPLPGLRQLATNWFGYADTTATALGGVAQGTWTYLTQTVPESVNTALQQIADGDLSGAASTINNALGSAIFAIGLPLFPVLDIPGKITDNLTAVVKAVTSINAALPLVVGLLGPIEGGIQAFGDNAQTVLNAASAGDYATAFNAAVNTLPAVVGAVLNGYQDGVYPGLLSVPTDPSGFGGGLAYALLVTLPQTIATALGATPPVTTTALKQATPSAEAVVADEPAAGEAGSGVGHSKSSTGSAGSSADESTATSAAATDDTPDSATAVKDGNKFEPGQVSGSGAGARTASSAKSPAATSAGASDHAGGAGGKGHSARHAAGKGD</sequence>
<accession>A0ABY3TLQ0</accession>
<proteinExistence type="predicted"/>
<feature type="compositionally biased region" description="Low complexity" evidence="1">
    <location>
        <begin position="317"/>
        <end position="346"/>
    </location>
</feature>
<dbReference type="Proteomes" id="UP001055337">
    <property type="component" value="Chromosome"/>
</dbReference>
<organism evidence="2 3">
    <name type="scientific">Mycolicibacterium crocinum</name>
    <dbReference type="NCBI Taxonomy" id="388459"/>
    <lineage>
        <taxon>Bacteria</taxon>
        <taxon>Bacillati</taxon>
        <taxon>Actinomycetota</taxon>
        <taxon>Actinomycetes</taxon>
        <taxon>Mycobacteriales</taxon>
        <taxon>Mycobacteriaceae</taxon>
        <taxon>Mycolicibacterium</taxon>
    </lineage>
</organism>
<evidence type="ECO:0000313" key="2">
    <source>
        <dbReference type="EMBL" id="ULN42382.1"/>
    </source>
</evidence>
<gene>
    <name evidence="2" type="ORF">MI149_04465</name>
</gene>
<feature type="compositionally biased region" description="Low complexity" evidence="1">
    <location>
        <begin position="364"/>
        <end position="385"/>
    </location>
</feature>